<keyword evidence="4" id="KW-1003">Cell membrane</keyword>
<keyword evidence="14" id="KW-1185">Reference proteome</keyword>
<evidence type="ECO:0000313" key="12">
    <source>
        <dbReference type="EMBL" id="KTD55401.1"/>
    </source>
</evidence>
<dbReference type="Proteomes" id="UP000054639">
    <property type="component" value="Unassembled WGS sequence"/>
</dbReference>
<dbReference type="PANTHER" id="PTHR48020">
    <property type="entry name" value="PROTON MYO-INOSITOL COTRANSPORTER"/>
    <property type="match status" value="1"/>
</dbReference>
<evidence type="ECO:0000256" key="4">
    <source>
        <dbReference type="ARBA" id="ARBA00022475"/>
    </source>
</evidence>
<evidence type="ECO:0000313" key="15">
    <source>
        <dbReference type="Proteomes" id="UP000254230"/>
    </source>
</evidence>
<feature type="transmembrane region" description="Helical" evidence="10">
    <location>
        <begin position="162"/>
        <end position="183"/>
    </location>
</feature>
<sequence>MAWIVAIIGSLAGFLFGYDEGIIAGSVDLVKNHFDLTATHIGIMASALPFGALFGSMLIGMFMASKGIKRFGRRSLLSFAGFLFFFGALGAGFADSISILVVSRLILGLAIGMASVLTPLYLAETAAIEARGAVVAIYQLAMTIGIVCSYSVNYLLIEHQAWRAMFASSALPALLLSIGILFMPESPRWLYSIGRRDAAAKSLKKLRQSRDIEHELMEIEMTLANEPKQGNWLLLFKKPLLPVLMLGTVLFCLQQLSGINVVIYFAPEIFKNLGMDSTTGQILATMGIGLVNLLVTILAILCVDKVGRRKLLLFGFAGTCLSLVALCLFSVNQVVWLPYLSVICLTVYIFSFAISVGPIPHISMAEIFPLHVRGAGMGLSAMSNWTFNTVVIFSFPILQKMLGIDYTFALYAVICFLGLIYTYFYMPETKNISLEQIENHVMAGKPLRFLGREKEQLDDLNTKTDNSFVPLTN</sequence>
<dbReference type="GO" id="GO:0005886">
    <property type="term" value="C:plasma membrane"/>
    <property type="evidence" value="ECO:0007669"/>
    <property type="project" value="UniProtKB-SubCell"/>
</dbReference>
<dbReference type="InterPro" id="IPR020846">
    <property type="entry name" value="MFS_dom"/>
</dbReference>
<feature type="transmembrane region" description="Helical" evidence="10">
    <location>
        <begin position="41"/>
        <end position="64"/>
    </location>
</feature>
<dbReference type="PANTHER" id="PTHR48020:SF12">
    <property type="entry name" value="PROTON MYO-INOSITOL COTRANSPORTER"/>
    <property type="match status" value="1"/>
</dbReference>
<feature type="transmembrane region" description="Helical" evidence="10">
    <location>
        <begin position="311"/>
        <end position="331"/>
    </location>
</feature>
<evidence type="ECO:0000313" key="13">
    <source>
        <dbReference type="EMBL" id="STY16575.1"/>
    </source>
</evidence>
<reference evidence="13 15" key="2">
    <citation type="submission" date="2018-06" db="EMBL/GenBank/DDBJ databases">
        <authorList>
            <consortium name="Pathogen Informatics"/>
            <person name="Doyle S."/>
        </authorList>
    </citation>
    <scope>NUCLEOTIDE SEQUENCE [LARGE SCALE GENOMIC DNA]</scope>
    <source>
        <strain evidence="13 15">NCTC12376</strain>
    </source>
</reference>
<evidence type="ECO:0000256" key="1">
    <source>
        <dbReference type="ARBA" id="ARBA00004651"/>
    </source>
</evidence>
<dbReference type="NCBIfam" id="TIGR00879">
    <property type="entry name" value="SP"/>
    <property type="match status" value="1"/>
</dbReference>
<dbReference type="InterPro" id="IPR050814">
    <property type="entry name" value="Myo-inositol_Transporter"/>
</dbReference>
<dbReference type="GO" id="GO:0022857">
    <property type="term" value="F:transmembrane transporter activity"/>
    <property type="evidence" value="ECO:0007669"/>
    <property type="project" value="InterPro"/>
</dbReference>
<evidence type="ECO:0000256" key="2">
    <source>
        <dbReference type="ARBA" id="ARBA00010992"/>
    </source>
</evidence>
<dbReference type="Pfam" id="PF00083">
    <property type="entry name" value="Sugar_tr"/>
    <property type="match status" value="1"/>
</dbReference>
<feature type="transmembrane region" description="Helical" evidence="10">
    <location>
        <begin position="337"/>
        <end position="356"/>
    </location>
</feature>
<reference evidence="12 14" key="1">
    <citation type="submission" date="2015-11" db="EMBL/GenBank/DDBJ databases">
        <title>Genomic analysis of 38 Legionella species identifies large and diverse effector repertoires.</title>
        <authorList>
            <person name="Burstein D."/>
            <person name="Amaro F."/>
            <person name="Zusman T."/>
            <person name="Lifshitz Z."/>
            <person name="Cohen O."/>
            <person name="Gilbert J.A."/>
            <person name="Pupko T."/>
            <person name="Shuman H.A."/>
            <person name="Segal G."/>
        </authorList>
    </citation>
    <scope>NUCLEOTIDE SEQUENCE [LARGE SCALE GENOMIC DNA]</scope>
    <source>
        <strain evidence="12 14">ATCC 49507</strain>
    </source>
</reference>
<feature type="domain" description="Major facilitator superfamily (MFS) profile" evidence="11">
    <location>
        <begin position="5"/>
        <end position="430"/>
    </location>
</feature>
<proteinExistence type="inferred from homology"/>
<comment type="subcellular location">
    <subcellularLocation>
        <location evidence="1">Cell membrane</location>
        <topology evidence="1">Multi-pass membrane protein</topology>
    </subcellularLocation>
</comment>
<evidence type="ECO:0000256" key="10">
    <source>
        <dbReference type="SAM" id="Phobius"/>
    </source>
</evidence>
<dbReference type="PRINTS" id="PR00171">
    <property type="entry name" value="SUGRTRNSPORT"/>
</dbReference>
<evidence type="ECO:0000259" key="11">
    <source>
        <dbReference type="PROSITE" id="PS50850"/>
    </source>
</evidence>
<dbReference type="Proteomes" id="UP000254230">
    <property type="component" value="Unassembled WGS sequence"/>
</dbReference>
<dbReference type="AlphaFoldDB" id="A0A378KPU1"/>
<feature type="transmembrane region" description="Helical" evidence="10">
    <location>
        <begin position="282"/>
        <end position="304"/>
    </location>
</feature>
<dbReference type="InterPro" id="IPR005829">
    <property type="entry name" value="Sugar_transporter_CS"/>
</dbReference>
<organism evidence="13 15">
    <name type="scientific">Legionella quateirensis</name>
    <dbReference type="NCBI Taxonomy" id="45072"/>
    <lineage>
        <taxon>Bacteria</taxon>
        <taxon>Pseudomonadati</taxon>
        <taxon>Pseudomonadota</taxon>
        <taxon>Gammaproteobacteria</taxon>
        <taxon>Legionellales</taxon>
        <taxon>Legionellaceae</taxon>
        <taxon>Legionella</taxon>
    </lineage>
</organism>
<gene>
    <name evidence="13" type="primary">ywtG</name>
    <name evidence="12" type="ORF">Lqua_0118</name>
    <name evidence="13" type="ORF">NCTC12376_00366</name>
</gene>
<feature type="transmembrane region" description="Helical" evidence="10">
    <location>
        <begin position="135"/>
        <end position="156"/>
    </location>
</feature>
<keyword evidence="5" id="KW-0762">Sugar transport</keyword>
<dbReference type="PROSITE" id="PS00216">
    <property type="entry name" value="SUGAR_TRANSPORT_1"/>
    <property type="match status" value="1"/>
</dbReference>
<dbReference type="EMBL" id="UGOW01000001">
    <property type="protein sequence ID" value="STY16575.1"/>
    <property type="molecule type" value="Genomic_DNA"/>
</dbReference>
<dbReference type="Gene3D" id="1.20.1250.20">
    <property type="entry name" value="MFS general substrate transporter like domains"/>
    <property type="match status" value="1"/>
</dbReference>
<evidence type="ECO:0000313" key="14">
    <source>
        <dbReference type="Proteomes" id="UP000054639"/>
    </source>
</evidence>
<dbReference type="SUPFAM" id="SSF103473">
    <property type="entry name" value="MFS general substrate transporter"/>
    <property type="match status" value="1"/>
</dbReference>
<feature type="transmembrane region" description="Helical" evidence="10">
    <location>
        <begin position="404"/>
        <end position="424"/>
    </location>
</feature>
<evidence type="ECO:0000256" key="9">
    <source>
        <dbReference type="RuleBase" id="RU003346"/>
    </source>
</evidence>
<name>A0A378KPU1_9GAMM</name>
<keyword evidence="7 10" id="KW-1133">Transmembrane helix</keyword>
<feature type="transmembrane region" description="Helical" evidence="10">
    <location>
        <begin position="243"/>
        <end position="266"/>
    </location>
</feature>
<keyword evidence="8 10" id="KW-0472">Membrane</keyword>
<accession>A0A378KPU1</accession>
<evidence type="ECO:0000256" key="5">
    <source>
        <dbReference type="ARBA" id="ARBA00022597"/>
    </source>
</evidence>
<dbReference type="RefSeq" id="WP_058472379.1">
    <property type="nucleotide sequence ID" value="NZ_CAAAIL010000006.1"/>
</dbReference>
<evidence type="ECO:0000256" key="7">
    <source>
        <dbReference type="ARBA" id="ARBA00022989"/>
    </source>
</evidence>
<evidence type="ECO:0000256" key="8">
    <source>
        <dbReference type="ARBA" id="ARBA00023136"/>
    </source>
</evidence>
<dbReference type="InterPro" id="IPR036259">
    <property type="entry name" value="MFS_trans_sf"/>
</dbReference>
<dbReference type="FunFam" id="1.20.1250.20:FF:000218">
    <property type="entry name" value="facilitated trehalose transporter Tret1"/>
    <property type="match status" value="1"/>
</dbReference>
<feature type="transmembrane region" description="Helical" evidence="10">
    <location>
        <begin position="76"/>
        <end position="94"/>
    </location>
</feature>
<feature type="transmembrane region" description="Helical" evidence="10">
    <location>
        <begin position="377"/>
        <end position="398"/>
    </location>
</feature>
<comment type="similarity">
    <text evidence="2 9">Belongs to the major facilitator superfamily. Sugar transporter (TC 2.A.1.1) family.</text>
</comment>
<dbReference type="InterPro" id="IPR003663">
    <property type="entry name" value="Sugar/inositol_transpt"/>
</dbReference>
<keyword evidence="3 9" id="KW-0813">Transport</keyword>
<protein>
    <submittedName>
        <fullName evidence="13">D-xylose proton symporter</fullName>
    </submittedName>
</protein>
<dbReference type="PROSITE" id="PS00217">
    <property type="entry name" value="SUGAR_TRANSPORT_2"/>
    <property type="match status" value="1"/>
</dbReference>
<evidence type="ECO:0000256" key="3">
    <source>
        <dbReference type="ARBA" id="ARBA00022448"/>
    </source>
</evidence>
<dbReference type="EMBL" id="LNYR01000001">
    <property type="protein sequence ID" value="KTD55401.1"/>
    <property type="molecule type" value="Genomic_DNA"/>
</dbReference>
<dbReference type="PROSITE" id="PS50850">
    <property type="entry name" value="MFS"/>
    <property type="match status" value="1"/>
</dbReference>
<evidence type="ECO:0000256" key="6">
    <source>
        <dbReference type="ARBA" id="ARBA00022692"/>
    </source>
</evidence>
<keyword evidence="6 10" id="KW-0812">Transmembrane</keyword>
<dbReference type="STRING" id="45072.Lqua_0118"/>
<feature type="transmembrane region" description="Helical" evidence="10">
    <location>
        <begin position="100"/>
        <end position="123"/>
    </location>
</feature>
<dbReference type="OrthoDB" id="5368493at2"/>
<dbReference type="InterPro" id="IPR005828">
    <property type="entry name" value="MFS_sugar_transport-like"/>
</dbReference>